<dbReference type="InterPro" id="IPR001138">
    <property type="entry name" value="Zn2Cys6_DnaBD"/>
</dbReference>
<dbReference type="STRING" id="1450537.A0A395I4A2"/>
<evidence type="ECO:0000256" key="1">
    <source>
        <dbReference type="ARBA" id="ARBA00004123"/>
    </source>
</evidence>
<dbReference type="GeneID" id="37201852"/>
<dbReference type="RefSeq" id="XP_025553749.1">
    <property type="nucleotide sequence ID" value="XM_025697563.1"/>
</dbReference>
<reference evidence="8 9" key="1">
    <citation type="submission" date="2018-02" db="EMBL/GenBank/DDBJ databases">
        <title>The genomes of Aspergillus section Nigri reveals drivers in fungal speciation.</title>
        <authorList>
            <consortium name="DOE Joint Genome Institute"/>
            <person name="Vesth T.C."/>
            <person name="Nybo J."/>
            <person name="Theobald S."/>
            <person name="Brandl J."/>
            <person name="Frisvad J.C."/>
            <person name="Nielsen K.F."/>
            <person name="Lyhne E.K."/>
            <person name="Kogle M.E."/>
            <person name="Kuo A."/>
            <person name="Riley R."/>
            <person name="Clum A."/>
            <person name="Nolan M."/>
            <person name="Lipzen A."/>
            <person name="Salamov A."/>
            <person name="Henrissat B."/>
            <person name="Wiebenga A."/>
            <person name="De vries R.P."/>
            <person name="Grigoriev I.V."/>
            <person name="Mortensen U.H."/>
            <person name="Andersen M.R."/>
            <person name="Baker S.E."/>
        </authorList>
    </citation>
    <scope>NUCLEOTIDE SEQUENCE [LARGE SCALE GENOMIC DNA]</scope>
    <source>
        <strain evidence="8 9">CBS 101889</strain>
    </source>
</reference>
<dbReference type="GO" id="GO:0008270">
    <property type="term" value="F:zinc ion binding"/>
    <property type="evidence" value="ECO:0007669"/>
    <property type="project" value="InterPro"/>
</dbReference>
<proteinExistence type="predicted"/>
<sequence length="633" mass="71097">MEAPQARGMGRSGPRRRTGCLTCRARKVRCDEVKPTCANCTRLRLQCAYKTIVPAHAPRTDCQSQAASSATVAAPPSDRPDVNFFHTVLCEDRLPASSPLQQPAGALARPPPTLTVDSTSFDVLSLIEEITSDFQQKHPNLTTNGSNNVLGEAGPANVTTETASHDGEVMNWVSVEDRSAAPISLGAHSDQADTNAPDPGQTAYEAQLFTHFLASGPPPTIFGPVDLDWKYVRTQMVRQSRRCRAVLLGIYCYSEVHQAWVEGKSWNRKSKYHQLACSEIQPYLHGVVENSVLKQIFTTVLLLMLSELLSSPNLLSAGTPSLHSTYLLLQRFHHRTRAWSDASRLIVAWVSLLDVKALIAGREGDALIELGRLPSADKAGEDAAPEKSRNVRDDEDDNPEPAFLIRQVITGPAFQFHLQTQQILRRIVFIDLHHRNRGTVGDEFEVLQLAHQIGADLETLWNQRPRVLDIYSTPEELCDTLQPAVAWETCRAFRQYIANFLAIFIYLHRVAFAIYPRTDRVHRAVEGIIQLATVETQSTSEEQQHLPASFVWPLFVAGLEGSMEQRQWILLQIQQISKRGEDSDSRPRTTQHPHAEKVYLLLEEMTRRQDASRTWADSRCVRRELFTDFFVMI</sequence>
<feature type="compositionally biased region" description="Basic and acidic residues" evidence="6">
    <location>
        <begin position="378"/>
        <end position="392"/>
    </location>
</feature>
<dbReference type="SUPFAM" id="SSF57701">
    <property type="entry name" value="Zn2/Cys6 DNA-binding domain"/>
    <property type="match status" value="1"/>
</dbReference>
<dbReference type="PROSITE" id="PS50048">
    <property type="entry name" value="ZN2_CY6_FUNGAL_2"/>
    <property type="match status" value="1"/>
</dbReference>
<accession>A0A395I4A2</accession>
<dbReference type="Proteomes" id="UP000248961">
    <property type="component" value="Unassembled WGS sequence"/>
</dbReference>
<keyword evidence="5" id="KW-0539">Nucleus</keyword>
<dbReference type="InterPro" id="IPR021858">
    <property type="entry name" value="Fun_TF"/>
</dbReference>
<evidence type="ECO:0000256" key="3">
    <source>
        <dbReference type="ARBA" id="ARBA00023125"/>
    </source>
</evidence>
<dbReference type="PROSITE" id="PS00463">
    <property type="entry name" value="ZN2_CY6_FUNGAL_1"/>
    <property type="match status" value="1"/>
</dbReference>
<keyword evidence="2" id="KW-0805">Transcription regulation</keyword>
<dbReference type="OrthoDB" id="648861at2759"/>
<evidence type="ECO:0000256" key="2">
    <source>
        <dbReference type="ARBA" id="ARBA00023015"/>
    </source>
</evidence>
<dbReference type="Gene3D" id="4.10.240.10">
    <property type="entry name" value="Zn(2)-C6 fungal-type DNA-binding domain"/>
    <property type="match status" value="1"/>
</dbReference>
<dbReference type="Pfam" id="PF11951">
    <property type="entry name" value="Fungal_trans_2"/>
    <property type="match status" value="1"/>
</dbReference>
<dbReference type="EMBL" id="KZ824274">
    <property type="protein sequence ID" value="RAL14595.1"/>
    <property type="molecule type" value="Genomic_DNA"/>
</dbReference>
<dbReference type="PANTHER" id="PTHR37534:SF49">
    <property type="entry name" value="LYSINE BIOSYNTHESIS REGULATORY PROTEIN LYS14"/>
    <property type="match status" value="1"/>
</dbReference>
<name>A0A395I4A2_ASPHC</name>
<evidence type="ECO:0000313" key="9">
    <source>
        <dbReference type="Proteomes" id="UP000248961"/>
    </source>
</evidence>
<dbReference type="GO" id="GO:0045944">
    <property type="term" value="P:positive regulation of transcription by RNA polymerase II"/>
    <property type="evidence" value="ECO:0007669"/>
    <property type="project" value="TreeGrafter"/>
</dbReference>
<keyword evidence="3" id="KW-0238">DNA-binding</keyword>
<evidence type="ECO:0000256" key="6">
    <source>
        <dbReference type="SAM" id="MobiDB-lite"/>
    </source>
</evidence>
<comment type="subcellular location">
    <subcellularLocation>
        <location evidence="1">Nucleus</location>
    </subcellularLocation>
</comment>
<dbReference type="CDD" id="cd00067">
    <property type="entry name" value="GAL4"/>
    <property type="match status" value="1"/>
</dbReference>
<protein>
    <submittedName>
        <fullName evidence="8">Zn(II)2Cys6 transcription factor</fullName>
    </submittedName>
</protein>
<dbReference type="AlphaFoldDB" id="A0A395I4A2"/>
<dbReference type="InterPro" id="IPR036864">
    <property type="entry name" value="Zn2-C6_fun-type_DNA-bd_sf"/>
</dbReference>
<dbReference type="Pfam" id="PF00172">
    <property type="entry name" value="Zn_clus"/>
    <property type="match status" value="1"/>
</dbReference>
<keyword evidence="4" id="KW-0804">Transcription</keyword>
<dbReference type="GO" id="GO:0000976">
    <property type="term" value="F:transcription cis-regulatory region binding"/>
    <property type="evidence" value="ECO:0007669"/>
    <property type="project" value="TreeGrafter"/>
</dbReference>
<gene>
    <name evidence="8" type="ORF">BO97DRAFT_432772</name>
</gene>
<dbReference type="VEuPathDB" id="FungiDB:BO97DRAFT_432772"/>
<evidence type="ECO:0000313" key="8">
    <source>
        <dbReference type="EMBL" id="RAL14595.1"/>
    </source>
</evidence>
<organism evidence="8 9">
    <name type="scientific">Aspergillus homomorphus (strain CBS 101889)</name>
    <dbReference type="NCBI Taxonomy" id="1450537"/>
    <lineage>
        <taxon>Eukaryota</taxon>
        <taxon>Fungi</taxon>
        <taxon>Dikarya</taxon>
        <taxon>Ascomycota</taxon>
        <taxon>Pezizomycotina</taxon>
        <taxon>Eurotiomycetes</taxon>
        <taxon>Eurotiomycetidae</taxon>
        <taxon>Eurotiales</taxon>
        <taxon>Aspergillaceae</taxon>
        <taxon>Aspergillus</taxon>
        <taxon>Aspergillus subgen. Circumdati</taxon>
    </lineage>
</organism>
<dbReference type="PANTHER" id="PTHR37534">
    <property type="entry name" value="TRANSCRIPTIONAL ACTIVATOR PROTEIN UGA3"/>
    <property type="match status" value="1"/>
</dbReference>
<evidence type="ECO:0000259" key="7">
    <source>
        <dbReference type="PROSITE" id="PS50048"/>
    </source>
</evidence>
<keyword evidence="9" id="KW-1185">Reference proteome</keyword>
<feature type="region of interest" description="Disordered" evidence="6">
    <location>
        <begin position="377"/>
        <end position="399"/>
    </location>
</feature>
<evidence type="ECO:0000256" key="4">
    <source>
        <dbReference type="ARBA" id="ARBA00023163"/>
    </source>
</evidence>
<dbReference type="GO" id="GO:0005634">
    <property type="term" value="C:nucleus"/>
    <property type="evidence" value="ECO:0007669"/>
    <property type="project" value="UniProtKB-SubCell"/>
</dbReference>
<evidence type="ECO:0000256" key="5">
    <source>
        <dbReference type="ARBA" id="ARBA00023242"/>
    </source>
</evidence>
<feature type="domain" description="Zn(2)-C6 fungal-type" evidence="7">
    <location>
        <begin position="19"/>
        <end position="49"/>
    </location>
</feature>
<dbReference type="SMART" id="SM00066">
    <property type="entry name" value="GAL4"/>
    <property type="match status" value="1"/>
</dbReference>
<dbReference type="GO" id="GO:0000981">
    <property type="term" value="F:DNA-binding transcription factor activity, RNA polymerase II-specific"/>
    <property type="evidence" value="ECO:0007669"/>
    <property type="project" value="InterPro"/>
</dbReference>